<proteinExistence type="predicted"/>
<reference evidence="1 2" key="1">
    <citation type="submission" date="2018-11" db="EMBL/GenBank/DDBJ databases">
        <authorList>
            <consortium name="Pathogen Informatics"/>
        </authorList>
    </citation>
    <scope>NUCLEOTIDE SEQUENCE [LARGE SCALE GENOMIC DNA]</scope>
    <source>
        <strain evidence="1 2">Zambia</strain>
    </source>
</reference>
<accession>A0A183NBU8</accession>
<dbReference type="AlphaFoldDB" id="A0A183NBU8"/>
<dbReference type="EMBL" id="UZAI01021775">
    <property type="protein sequence ID" value="VDP56451.1"/>
    <property type="molecule type" value="Genomic_DNA"/>
</dbReference>
<keyword evidence="2" id="KW-1185">Reference proteome</keyword>
<name>A0A183NBU8_9TREM</name>
<organism evidence="1 2">
    <name type="scientific">Schistosoma margrebowiei</name>
    <dbReference type="NCBI Taxonomy" id="48269"/>
    <lineage>
        <taxon>Eukaryota</taxon>
        <taxon>Metazoa</taxon>
        <taxon>Spiralia</taxon>
        <taxon>Lophotrochozoa</taxon>
        <taxon>Platyhelminthes</taxon>
        <taxon>Trematoda</taxon>
        <taxon>Digenea</taxon>
        <taxon>Strigeidida</taxon>
        <taxon>Schistosomatoidea</taxon>
        <taxon>Schistosomatidae</taxon>
        <taxon>Schistosoma</taxon>
    </lineage>
</organism>
<gene>
    <name evidence="1" type="ORF">SMRZ_LOCUS25773</name>
</gene>
<dbReference type="Proteomes" id="UP000277204">
    <property type="component" value="Unassembled WGS sequence"/>
</dbReference>
<evidence type="ECO:0000313" key="1">
    <source>
        <dbReference type="EMBL" id="VDP56451.1"/>
    </source>
</evidence>
<evidence type="ECO:0000313" key="2">
    <source>
        <dbReference type="Proteomes" id="UP000277204"/>
    </source>
</evidence>
<protein>
    <submittedName>
        <fullName evidence="1">Uncharacterized protein</fullName>
    </submittedName>
</protein>
<sequence length="37" mass="4331">MATLLIIVEYSIKCNSSLHINFLDYEKAFHSMDRITL</sequence>